<accession>A0A4D6MT81</accession>
<evidence type="ECO:0000313" key="14">
    <source>
        <dbReference type="EMBL" id="QCE04298.1"/>
    </source>
</evidence>
<keyword evidence="9" id="KW-0464">Manganese</keyword>
<evidence type="ECO:0000256" key="12">
    <source>
        <dbReference type="SAM" id="MobiDB-lite"/>
    </source>
</evidence>
<evidence type="ECO:0000256" key="1">
    <source>
        <dbReference type="ARBA" id="ARBA00001936"/>
    </source>
</evidence>
<feature type="compositionally biased region" description="Basic and acidic residues" evidence="12">
    <location>
        <begin position="217"/>
        <end position="241"/>
    </location>
</feature>
<evidence type="ECO:0000256" key="9">
    <source>
        <dbReference type="ARBA" id="ARBA00023211"/>
    </source>
</evidence>
<dbReference type="PANTHER" id="PTHR13832:SF833">
    <property type="entry name" value="PROTEIN PHOSPHATASE 2C-LIKE PROTEIN"/>
    <property type="match status" value="1"/>
</dbReference>
<proteinExistence type="inferred from homology"/>
<comment type="catalytic activity">
    <reaction evidence="10">
        <text>O-phospho-L-seryl-[protein] + H2O = L-seryl-[protein] + phosphate</text>
        <dbReference type="Rhea" id="RHEA:20629"/>
        <dbReference type="Rhea" id="RHEA-COMP:9863"/>
        <dbReference type="Rhea" id="RHEA-COMP:11604"/>
        <dbReference type="ChEBI" id="CHEBI:15377"/>
        <dbReference type="ChEBI" id="CHEBI:29999"/>
        <dbReference type="ChEBI" id="CHEBI:43474"/>
        <dbReference type="ChEBI" id="CHEBI:83421"/>
        <dbReference type="EC" id="3.1.3.16"/>
    </reaction>
</comment>
<evidence type="ECO:0000256" key="5">
    <source>
        <dbReference type="ARBA" id="ARBA00022723"/>
    </source>
</evidence>
<dbReference type="Proteomes" id="UP000501690">
    <property type="component" value="Linkage Group LG8"/>
</dbReference>
<evidence type="ECO:0000256" key="10">
    <source>
        <dbReference type="ARBA" id="ARBA00047761"/>
    </source>
</evidence>
<dbReference type="GO" id="GO:0004722">
    <property type="term" value="F:protein serine/threonine phosphatase activity"/>
    <property type="evidence" value="ECO:0007669"/>
    <property type="project" value="UniProtKB-EC"/>
</dbReference>
<dbReference type="PANTHER" id="PTHR13832">
    <property type="entry name" value="PROTEIN PHOSPHATASE 2C"/>
    <property type="match status" value="1"/>
</dbReference>
<feature type="compositionally biased region" description="Basic and acidic residues" evidence="12">
    <location>
        <begin position="628"/>
        <end position="652"/>
    </location>
</feature>
<dbReference type="GO" id="GO:0046872">
    <property type="term" value="F:metal ion binding"/>
    <property type="evidence" value="ECO:0007669"/>
    <property type="project" value="UniProtKB-KW"/>
</dbReference>
<dbReference type="CDD" id="cd00143">
    <property type="entry name" value="PP2Cc"/>
    <property type="match status" value="1"/>
</dbReference>
<evidence type="ECO:0000256" key="11">
    <source>
        <dbReference type="ARBA" id="ARBA00048336"/>
    </source>
</evidence>
<dbReference type="EC" id="3.1.3.16" evidence="4"/>
<name>A0A4D6MT81_VIGUN</name>
<organism evidence="14 15">
    <name type="scientific">Vigna unguiculata</name>
    <name type="common">Cowpea</name>
    <dbReference type="NCBI Taxonomy" id="3917"/>
    <lineage>
        <taxon>Eukaryota</taxon>
        <taxon>Viridiplantae</taxon>
        <taxon>Streptophyta</taxon>
        <taxon>Embryophyta</taxon>
        <taxon>Tracheophyta</taxon>
        <taxon>Spermatophyta</taxon>
        <taxon>Magnoliopsida</taxon>
        <taxon>eudicotyledons</taxon>
        <taxon>Gunneridae</taxon>
        <taxon>Pentapetalae</taxon>
        <taxon>rosids</taxon>
        <taxon>fabids</taxon>
        <taxon>Fabales</taxon>
        <taxon>Fabaceae</taxon>
        <taxon>Papilionoideae</taxon>
        <taxon>50 kb inversion clade</taxon>
        <taxon>NPAAA clade</taxon>
        <taxon>indigoferoid/millettioid clade</taxon>
        <taxon>Phaseoleae</taxon>
        <taxon>Vigna</taxon>
    </lineage>
</organism>
<comment type="cofactor">
    <cofactor evidence="1">
        <name>Mn(2+)</name>
        <dbReference type="ChEBI" id="CHEBI:29035"/>
    </cofactor>
</comment>
<evidence type="ECO:0000259" key="13">
    <source>
        <dbReference type="PROSITE" id="PS51746"/>
    </source>
</evidence>
<reference evidence="14 15" key="1">
    <citation type="submission" date="2019-04" db="EMBL/GenBank/DDBJ databases">
        <title>An improved genome assembly and genetic linkage map for asparagus bean, Vigna unguiculata ssp. sesquipedialis.</title>
        <authorList>
            <person name="Xia Q."/>
            <person name="Zhang R."/>
            <person name="Dong Y."/>
        </authorList>
    </citation>
    <scope>NUCLEOTIDE SEQUENCE [LARGE SCALE GENOMIC DNA]</scope>
    <source>
        <tissue evidence="14">Leaf</tissue>
    </source>
</reference>
<evidence type="ECO:0000256" key="6">
    <source>
        <dbReference type="ARBA" id="ARBA00022801"/>
    </source>
</evidence>
<keyword evidence="14" id="KW-0670">Pyruvate</keyword>
<feature type="region of interest" description="Disordered" evidence="12">
    <location>
        <begin position="470"/>
        <end position="489"/>
    </location>
</feature>
<dbReference type="EMBL" id="CP039352">
    <property type="protein sequence ID" value="QCE04298.1"/>
    <property type="molecule type" value="Genomic_DNA"/>
</dbReference>
<evidence type="ECO:0000256" key="7">
    <source>
        <dbReference type="ARBA" id="ARBA00022842"/>
    </source>
</evidence>
<gene>
    <name evidence="14" type="ORF">DEO72_LG8g2334</name>
</gene>
<dbReference type="FunFam" id="3.60.40.10:FF:000053">
    <property type="entry name" value="Protein phosphatase 2C 29"/>
    <property type="match status" value="1"/>
</dbReference>
<keyword evidence="15" id="KW-1185">Reference proteome</keyword>
<feature type="region of interest" description="Disordered" evidence="12">
    <location>
        <begin position="59"/>
        <end position="78"/>
    </location>
</feature>
<dbReference type="InterPro" id="IPR015655">
    <property type="entry name" value="PP2C"/>
</dbReference>
<sequence length="1050" mass="115317">MGNHVVKGCLCSAGAGDISRRYHHSNANPFGNSICYVRPPDLFSTDNVTTITTFRSVSGASVSANSSTPPSTTFDSLHHSATNSPVVLDSSASFESSPSFTSMPLQQQHASCRDGSFGGSCNPVWCSPMERGFSSGPVVLGALMNERDLKKKLRRRFSHDNGFAFEDKSKKQSVRKILKRVISGSFVKRVVSIGGYKKKKENDIVKVDGDDDGGGGDDDKNSDDHPSLDDNDDHHHHPYLSDDNEKFNVVGSCCSDFKNQDFMASVTVADRELMGCENLEWAEGRAGEDRVHIVISEEHGWVFVGIYDGFNGPDATDYLLDNLFHSVHDELKGMLCGDTSEKVLLGLVNGSGLWRPPYSIDVCDGNATSMIKCCSTLSSFSSSLSPYLKQSRRLTIARIHNKMDQLTEVFSMGNHVVKGCLCSAGAGDISRRYHHSNANPFGNSICYVRPPDLFSTDNVTTITTFRSVSGASVSANSSTPPSTTFDSLHHSATNSPVVLDSSASFESSPSFTSMPLQQQHASCRDGSFGGSCNPVWCSPMERGFSSGPVVLGALMNERDLKKKLRRRFSHDNGFAFEDKSKKQSVRKILKRVISGSFVKRVVSIGGYKKKKENDIVKVDGDDDGGGGDDDKNSDDHPSLDDNDDHHHHPYLSDDNEKFNVVGSCCSDFKNQDFMASVTVADRELMGCENLEWAEGRAGEDRVHIVISEEHGWVFVGIYDGFNGPDATDYLLDNLFHSVHDELKGMLCGDTSEKVLLGLVNGSGRSSKIRNTVVKGCCSSMLDNWDSLNCWKKLELSVKGASSFGHSDALVGLSEALRKTEDAFLKKVDEVIGNNPVLTMMGSCVLVMLMKGEDVYLMNVGDSRAILADHSVNSLQLTMEHSTLVKEEVDRIMKEHPDDPCAITKGRVKGYLNVTRAFGAGFLKEPKQNNAVLESLKVNYIGESPYIICSPSLYHHRLRPSDRFLILCSDGLQQYFTNEEAVAIVDSFITSSPDIDPAQLLINEALFRAAKKAGMDFYELLNIPHGERRLYHDDISIVIISFKGKIWRSSL</sequence>
<keyword evidence="7" id="KW-0460">Magnesium</keyword>
<dbReference type="InterPro" id="IPR036457">
    <property type="entry name" value="PPM-type-like_dom_sf"/>
</dbReference>
<evidence type="ECO:0000256" key="4">
    <source>
        <dbReference type="ARBA" id="ARBA00013081"/>
    </source>
</evidence>
<feature type="compositionally biased region" description="Polar residues" evidence="12">
    <location>
        <begin position="68"/>
        <end position="78"/>
    </location>
</feature>
<comment type="cofactor">
    <cofactor evidence="2">
        <name>Mg(2+)</name>
        <dbReference type="ChEBI" id="CHEBI:18420"/>
    </cofactor>
</comment>
<dbReference type="SUPFAM" id="SSF81606">
    <property type="entry name" value="PP2C-like"/>
    <property type="match status" value="2"/>
</dbReference>
<feature type="domain" description="PPM-type phosphatase" evidence="13">
    <location>
        <begin position="684"/>
        <end position="1041"/>
    </location>
</feature>
<dbReference type="Pfam" id="PF00481">
    <property type="entry name" value="PP2C"/>
    <property type="match status" value="1"/>
</dbReference>
<evidence type="ECO:0000256" key="3">
    <source>
        <dbReference type="ARBA" id="ARBA00006702"/>
    </source>
</evidence>
<evidence type="ECO:0000313" key="15">
    <source>
        <dbReference type="Proteomes" id="UP000501690"/>
    </source>
</evidence>
<comment type="similarity">
    <text evidence="3">Belongs to the PP2C family.</text>
</comment>
<dbReference type="PROSITE" id="PS51746">
    <property type="entry name" value="PPM_2"/>
    <property type="match status" value="1"/>
</dbReference>
<keyword evidence="8" id="KW-0904">Protein phosphatase</keyword>
<dbReference type="SMART" id="SM00332">
    <property type="entry name" value="PP2Cc"/>
    <property type="match status" value="1"/>
</dbReference>
<evidence type="ECO:0000256" key="8">
    <source>
        <dbReference type="ARBA" id="ARBA00022912"/>
    </source>
</evidence>
<dbReference type="InterPro" id="IPR001932">
    <property type="entry name" value="PPM-type_phosphatase-like_dom"/>
</dbReference>
<keyword evidence="5" id="KW-0479">Metal-binding</keyword>
<feature type="region of interest" description="Disordered" evidence="12">
    <location>
        <begin position="615"/>
        <end position="652"/>
    </location>
</feature>
<dbReference type="AlphaFoldDB" id="A0A4D6MT81"/>
<keyword evidence="6" id="KW-0378">Hydrolase</keyword>
<dbReference type="Gene3D" id="3.60.40.10">
    <property type="entry name" value="PPM-type phosphatase domain"/>
    <property type="match status" value="2"/>
</dbReference>
<evidence type="ECO:0000256" key="2">
    <source>
        <dbReference type="ARBA" id="ARBA00001946"/>
    </source>
</evidence>
<feature type="compositionally biased region" description="Polar residues" evidence="12">
    <location>
        <begin position="479"/>
        <end position="489"/>
    </location>
</feature>
<comment type="catalytic activity">
    <reaction evidence="11">
        <text>O-phospho-L-threonyl-[protein] + H2O = L-threonyl-[protein] + phosphate</text>
        <dbReference type="Rhea" id="RHEA:47004"/>
        <dbReference type="Rhea" id="RHEA-COMP:11060"/>
        <dbReference type="Rhea" id="RHEA-COMP:11605"/>
        <dbReference type="ChEBI" id="CHEBI:15377"/>
        <dbReference type="ChEBI" id="CHEBI:30013"/>
        <dbReference type="ChEBI" id="CHEBI:43474"/>
        <dbReference type="ChEBI" id="CHEBI:61977"/>
        <dbReference type="EC" id="3.1.3.16"/>
    </reaction>
</comment>
<feature type="region of interest" description="Disordered" evidence="12">
    <location>
        <begin position="204"/>
        <end position="241"/>
    </location>
</feature>
<protein>
    <recommendedName>
        <fullName evidence="4">protein-serine/threonine phosphatase</fullName>
        <ecNumber evidence="4">3.1.3.16</ecNumber>
    </recommendedName>
</protein>